<dbReference type="Proteomes" id="UP000309016">
    <property type="component" value="Chromosome"/>
</dbReference>
<dbReference type="Gene3D" id="2.40.128.410">
    <property type="match status" value="1"/>
</dbReference>
<name>A0A5B7WYD9_9FLAO</name>
<evidence type="ECO:0000313" key="1">
    <source>
        <dbReference type="EMBL" id="QCY68139.1"/>
    </source>
</evidence>
<organism evidence="1 2">
    <name type="scientific">Antarcticibacterium flavum</name>
    <dbReference type="NCBI Taxonomy" id="2058175"/>
    <lineage>
        <taxon>Bacteria</taxon>
        <taxon>Pseudomonadati</taxon>
        <taxon>Bacteroidota</taxon>
        <taxon>Flavobacteriia</taxon>
        <taxon>Flavobacteriales</taxon>
        <taxon>Flavobacteriaceae</taxon>
        <taxon>Antarcticibacterium</taxon>
    </lineage>
</organism>
<protein>
    <submittedName>
        <fullName evidence="1">DUF4251 domain-containing protein</fullName>
    </submittedName>
</protein>
<accession>A0A5B7WYD9</accession>
<dbReference type="RefSeq" id="WP_139064715.1">
    <property type="nucleotide sequence ID" value="NZ_CP040812.1"/>
</dbReference>
<keyword evidence="2" id="KW-1185">Reference proteome</keyword>
<gene>
    <name evidence="1" type="ORF">FHG64_01300</name>
</gene>
<evidence type="ECO:0000313" key="2">
    <source>
        <dbReference type="Proteomes" id="UP000309016"/>
    </source>
</evidence>
<sequence>MRAAGKICYFWLLATAVLLFLSCGSTNTRNITNYDQLREAIDNKAFEIEHIWALPMGGGMIDLIGNPNYIRVKNDSVDIFLPYFGERFGGGGFNNIEGGIAYKGPAKNFSVTERQKRQLEIRFDGKQDQDQLRFVITVYPDGSANTNVQTTQRQTISYRGNVKRLPGE</sequence>
<dbReference type="OrthoDB" id="1448121at2"/>
<dbReference type="Pfam" id="PF14059">
    <property type="entry name" value="DUF4251"/>
    <property type="match status" value="1"/>
</dbReference>
<dbReference type="EMBL" id="CP040812">
    <property type="protein sequence ID" value="QCY68139.1"/>
    <property type="molecule type" value="Genomic_DNA"/>
</dbReference>
<dbReference type="PROSITE" id="PS51257">
    <property type="entry name" value="PROKAR_LIPOPROTEIN"/>
    <property type="match status" value="1"/>
</dbReference>
<dbReference type="AlphaFoldDB" id="A0A5B7WYD9"/>
<dbReference type="InterPro" id="IPR025347">
    <property type="entry name" value="DUF4251"/>
</dbReference>
<proteinExistence type="predicted"/>
<dbReference type="KEGG" id="afla:FHG64_01300"/>
<reference evidence="1 2" key="1">
    <citation type="submission" date="2019-06" db="EMBL/GenBank/DDBJ databases">
        <title>Complete genome sequence of Antarcticibacterium flavum KCTC 52984T from an Antarctic marine sediment.</title>
        <authorList>
            <person name="Lee Y.M."/>
            <person name="Shin S.C."/>
        </authorList>
    </citation>
    <scope>NUCLEOTIDE SEQUENCE [LARGE SCALE GENOMIC DNA]</scope>
    <source>
        <strain evidence="1 2">KCTC 52984</strain>
    </source>
</reference>